<evidence type="ECO:0000256" key="2">
    <source>
        <dbReference type="SAM" id="SignalP"/>
    </source>
</evidence>
<reference evidence="3" key="2">
    <citation type="submission" date="2023-06" db="EMBL/GenBank/DDBJ databases">
        <authorList>
            <consortium name="Lawrence Berkeley National Laboratory"/>
            <person name="Haridas S."/>
            <person name="Hensen N."/>
            <person name="Bonometti L."/>
            <person name="Westerberg I."/>
            <person name="Brannstrom I.O."/>
            <person name="Guillou S."/>
            <person name="Cros-Aarteil S."/>
            <person name="Calhoun S."/>
            <person name="Kuo A."/>
            <person name="Mondo S."/>
            <person name="Pangilinan J."/>
            <person name="Riley R."/>
            <person name="LaButti K."/>
            <person name="Andreopoulos B."/>
            <person name="Lipzen A."/>
            <person name="Chen C."/>
            <person name="Yanf M."/>
            <person name="Daum C."/>
            <person name="Ng V."/>
            <person name="Clum A."/>
            <person name="Steindorff A."/>
            <person name="Ohm R."/>
            <person name="Martin F."/>
            <person name="Silar P."/>
            <person name="Natvig D."/>
            <person name="Lalanne C."/>
            <person name="Gautier V."/>
            <person name="Ament-velasquez S.L."/>
            <person name="Kruys A."/>
            <person name="Hutchinson M.I."/>
            <person name="Powell A.J."/>
            <person name="Barry K."/>
            <person name="Miller A.N."/>
            <person name="Grigoriev I.V."/>
            <person name="Debuchy R."/>
            <person name="Gladieux P."/>
            <person name="Thoren M.H."/>
            <person name="Johannesson H."/>
        </authorList>
    </citation>
    <scope>NUCLEOTIDE SEQUENCE</scope>
    <source>
        <strain evidence="3">CBS 232.78</strain>
    </source>
</reference>
<gene>
    <name evidence="3" type="ORF">B0H63DRAFT_99178</name>
</gene>
<evidence type="ECO:0000313" key="3">
    <source>
        <dbReference type="EMBL" id="KAK3389450.1"/>
    </source>
</evidence>
<name>A0AAE0NXI2_9PEZI</name>
<protein>
    <submittedName>
        <fullName evidence="3">Uncharacterized protein</fullName>
    </submittedName>
</protein>
<evidence type="ECO:0000313" key="4">
    <source>
        <dbReference type="Proteomes" id="UP001285441"/>
    </source>
</evidence>
<dbReference type="Proteomes" id="UP001285441">
    <property type="component" value="Unassembled WGS sequence"/>
</dbReference>
<organism evidence="3 4">
    <name type="scientific">Podospora didyma</name>
    <dbReference type="NCBI Taxonomy" id="330526"/>
    <lineage>
        <taxon>Eukaryota</taxon>
        <taxon>Fungi</taxon>
        <taxon>Dikarya</taxon>
        <taxon>Ascomycota</taxon>
        <taxon>Pezizomycotina</taxon>
        <taxon>Sordariomycetes</taxon>
        <taxon>Sordariomycetidae</taxon>
        <taxon>Sordariales</taxon>
        <taxon>Podosporaceae</taxon>
        <taxon>Podospora</taxon>
    </lineage>
</organism>
<reference evidence="3" key="1">
    <citation type="journal article" date="2023" name="Mol. Phylogenet. Evol.">
        <title>Genome-scale phylogeny and comparative genomics of the fungal order Sordariales.</title>
        <authorList>
            <person name="Hensen N."/>
            <person name="Bonometti L."/>
            <person name="Westerberg I."/>
            <person name="Brannstrom I.O."/>
            <person name="Guillou S."/>
            <person name="Cros-Aarteil S."/>
            <person name="Calhoun S."/>
            <person name="Haridas S."/>
            <person name="Kuo A."/>
            <person name="Mondo S."/>
            <person name="Pangilinan J."/>
            <person name="Riley R."/>
            <person name="LaButti K."/>
            <person name="Andreopoulos B."/>
            <person name="Lipzen A."/>
            <person name="Chen C."/>
            <person name="Yan M."/>
            <person name="Daum C."/>
            <person name="Ng V."/>
            <person name="Clum A."/>
            <person name="Steindorff A."/>
            <person name="Ohm R.A."/>
            <person name="Martin F."/>
            <person name="Silar P."/>
            <person name="Natvig D.O."/>
            <person name="Lalanne C."/>
            <person name="Gautier V."/>
            <person name="Ament-Velasquez S.L."/>
            <person name="Kruys A."/>
            <person name="Hutchinson M.I."/>
            <person name="Powell A.J."/>
            <person name="Barry K."/>
            <person name="Miller A.N."/>
            <person name="Grigoriev I.V."/>
            <person name="Debuchy R."/>
            <person name="Gladieux P."/>
            <person name="Hiltunen Thoren M."/>
            <person name="Johannesson H."/>
        </authorList>
    </citation>
    <scope>NUCLEOTIDE SEQUENCE</scope>
    <source>
        <strain evidence="3">CBS 232.78</strain>
    </source>
</reference>
<dbReference type="EMBL" id="JAULSW010000002">
    <property type="protein sequence ID" value="KAK3389450.1"/>
    <property type="molecule type" value="Genomic_DNA"/>
</dbReference>
<feature type="region of interest" description="Disordered" evidence="1">
    <location>
        <begin position="256"/>
        <end position="296"/>
    </location>
</feature>
<keyword evidence="4" id="KW-1185">Reference proteome</keyword>
<keyword evidence="2" id="KW-0732">Signal</keyword>
<accession>A0AAE0NXI2</accession>
<feature type="region of interest" description="Disordered" evidence="1">
    <location>
        <begin position="103"/>
        <end position="123"/>
    </location>
</feature>
<evidence type="ECO:0000256" key="1">
    <source>
        <dbReference type="SAM" id="MobiDB-lite"/>
    </source>
</evidence>
<sequence>MDFSRFLLLSAAIARVASSPIAAPAVPQDAAGDISWTSEAAPAIATAWLASGDLAVPALTTRDDATTILEDIQNTGAPTVTEAAAEITATALAISLQPLRRDEAALSRDSDNTEAPPTPLSIPQPYPLPAPLNLIALPKSINSREDVFNSGASSVAPTPVLVLAAPASKGCTTTTTPVIASPCFWDGTSTDYPSTTVLTKQVDCHGCDDIYVKKSYYYCPNQKVSYITRVSTPSTSWTVVCEPSAGLGGLVERDIRPATATGSPGSTARPAPAHNPVVTPLPTTAAAPDLKPRSPQQDQAIAACPTTYVVQPEQSAGKTLTKYSRFTTTTMFLSCSGCPLVVTTALAGYGPPASFTKTTTLPVGTITAYACL</sequence>
<proteinExistence type="predicted"/>
<feature type="signal peptide" evidence="2">
    <location>
        <begin position="1"/>
        <end position="18"/>
    </location>
</feature>
<comment type="caution">
    <text evidence="3">The sequence shown here is derived from an EMBL/GenBank/DDBJ whole genome shotgun (WGS) entry which is preliminary data.</text>
</comment>
<feature type="chain" id="PRO_5041972264" evidence="2">
    <location>
        <begin position="19"/>
        <end position="372"/>
    </location>
</feature>
<dbReference type="AlphaFoldDB" id="A0AAE0NXI2"/>